<dbReference type="NCBIfam" id="TIGR00229">
    <property type="entry name" value="sensory_box"/>
    <property type="match status" value="1"/>
</dbReference>
<dbReference type="Gene3D" id="3.30.70.270">
    <property type="match status" value="1"/>
</dbReference>
<dbReference type="InterPro" id="IPR001633">
    <property type="entry name" value="EAL_dom"/>
</dbReference>
<evidence type="ECO:0000259" key="4">
    <source>
        <dbReference type="PROSITE" id="PS50887"/>
    </source>
</evidence>
<keyword evidence="1" id="KW-0472">Membrane</keyword>
<proteinExistence type="predicted"/>
<dbReference type="InterPro" id="IPR013767">
    <property type="entry name" value="PAS_fold"/>
</dbReference>
<dbReference type="SMART" id="SM00052">
    <property type="entry name" value="EAL"/>
    <property type="match status" value="1"/>
</dbReference>
<dbReference type="EMBL" id="JALGRD010000002">
    <property type="protein sequence ID" value="MCJ0972538.1"/>
    <property type="molecule type" value="Genomic_DNA"/>
</dbReference>
<dbReference type="CDD" id="cd00130">
    <property type="entry name" value="PAS"/>
    <property type="match status" value="1"/>
</dbReference>
<dbReference type="InterPro" id="IPR035919">
    <property type="entry name" value="EAL_sf"/>
</dbReference>
<dbReference type="CDD" id="cd01949">
    <property type="entry name" value="GGDEF"/>
    <property type="match status" value="1"/>
</dbReference>
<keyword evidence="1" id="KW-0812">Transmembrane</keyword>
<dbReference type="Gene3D" id="3.20.20.450">
    <property type="entry name" value="EAL domain"/>
    <property type="match status" value="1"/>
</dbReference>
<dbReference type="GO" id="GO:0006355">
    <property type="term" value="P:regulation of DNA-templated transcription"/>
    <property type="evidence" value="ECO:0007669"/>
    <property type="project" value="InterPro"/>
</dbReference>
<dbReference type="InterPro" id="IPR029787">
    <property type="entry name" value="Nucleotide_cyclase"/>
</dbReference>
<dbReference type="InterPro" id="IPR000160">
    <property type="entry name" value="GGDEF_dom"/>
</dbReference>
<feature type="domain" description="EAL" evidence="3">
    <location>
        <begin position="602"/>
        <end position="852"/>
    </location>
</feature>
<dbReference type="Pfam" id="PF00990">
    <property type="entry name" value="GGDEF"/>
    <property type="match status" value="1"/>
</dbReference>
<evidence type="ECO:0000259" key="3">
    <source>
        <dbReference type="PROSITE" id="PS50883"/>
    </source>
</evidence>
<dbReference type="PROSITE" id="PS50112">
    <property type="entry name" value="PAS"/>
    <property type="match status" value="1"/>
</dbReference>
<dbReference type="InterPro" id="IPR007892">
    <property type="entry name" value="CHASE4"/>
</dbReference>
<dbReference type="SUPFAM" id="SSF55073">
    <property type="entry name" value="Nucleotide cyclase"/>
    <property type="match status" value="1"/>
</dbReference>
<dbReference type="SMART" id="SM00267">
    <property type="entry name" value="GGDEF"/>
    <property type="match status" value="1"/>
</dbReference>
<evidence type="ECO:0000313" key="5">
    <source>
        <dbReference type="EMBL" id="MCJ0972538.1"/>
    </source>
</evidence>
<evidence type="ECO:0000256" key="1">
    <source>
        <dbReference type="SAM" id="Phobius"/>
    </source>
</evidence>
<gene>
    <name evidence="5" type="ORF">MST27_04015</name>
</gene>
<dbReference type="InterPro" id="IPR035965">
    <property type="entry name" value="PAS-like_dom_sf"/>
</dbReference>
<evidence type="ECO:0000313" key="6">
    <source>
        <dbReference type="Proteomes" id="UP001139682"/>
    </source>
</evidence>
<dbReference type="SMART" id="SM00091">
    <property type="entry name" value="PAS"/>
    <property type="match status" value="1"/>
</dbReference>
<dbReference type="AlphaFoldDB" id="A0A9X1W177"/>
<dbReference type="SUPFAM" id="SSF55785">
    <property type="entry name" value="PYP-like sensor domain (PAS domain)"/>
    <property type="match status" value="1"/>
</dbReference>
<dbReference type="RefSeq" id="WP_243604728.1">
    <property type="nucleotide sequence ID" value="NZ_JALGRD010000002.1"/>
</dbReference>
<protein>
    <submittedName>
        <fullName evidence="5">EAL domain-containing protein</fullName>
    </submittedName>
</protein>
<feature type="domain" description="PAS" evidence="2">
    <location>
        <begin position="310"/>
        <end position="361"/>
    </location>
</feature>
<dbReference type="Pfam" id="PF00563">
    <property type="entry name" value="EAL"/>
    <property type="match status" value="1"/>
</dbReference>
<keyword evidence="6" id="KW-1185">Reference proteome</keyword>
<dbReference type="Pfam" id="PF05228">
    <property type="entry name" value="CHASE4"/>
    <property type="match status" value="1"/>
</dbReference>
<dbReference type="InterPro" id="IPR052155">
    <property type="entry name" value="Biofilm_reg_signaling"/>
</dbReference>
<dbReference type="Gene3D" id="3.30.450.20">
    <property type="entry name" value="PAS domain"/>
    <property type="match status" value="1"/>
</dbReference>
<accession>A0A9X1W177</accession>
<dbReference type="CDD" id="cd01948">
    <property type="entry name" value="EAL"/>
    <property type="match status" value="1"/>
</dbReference>
<feature type="transmembrane region" description="Helical" evidence="1">
    <location>
        <begin position="23"/>
        <end position="49"/>
    </location>
</feature>
<dbReference type="SUPFAM" id="SSF141868">
    <property type="entry name" value="EAL domain-like"/>
    <property type="match status" value="1"/>
</dbReference>
<feature type="domain" description="GGDEF" evidence="4">
    <location>
        <begin position="460"/>
        <end position="593"/>
    </location>
</feature>
<evidence type="ECO:0000259" key="2">
    <source>
        <dbReference type="PROSITE" id="PS50112"/>
    </source>
</evidence>
<dbReference type="PROSITE" id="PS50887">
    <property type="entry name" value="GGDEF"/>
    <property type="match status" value="1"/>
</dbReference>
<feature type="transmembrane region" description="Helical" evidence="1">
    <location>
        <begin position="259"/>
        <end position="283"/>
    </location>
</feature>
<dbReference type="PANTHER" id="PTHR44757">
    <property type="entry name" value="DIGUANYLATE CYCLASE DGCP"/>
    <property type="match status" value="1"/>
</dbReference>
<dbReference type="NCBIfam" id="TIGR00254">
    <property type="entry name" value="GGDEF"/>
    <property type="match status" value="1"/>
</dbReference>
<dbReference type="InterPro" id="IPR043128">
    <property type="entry name" value="Rev_trsase/Diguanyl_cyclase"/>
</dbReference>
<keyword evidence="1" id="KW-1133">Transmembrane helix</keyword>
<dbReference type="Pfam" id="PF00989">
    <property type="entry name" value="PAS"/>
    <property type="match status" value="1"/>
</dbReference>
<comment type="caution">
    <text evidence="5">The sequence shown here is derived from an EMBL/GenBank/DDBJ whole genome shotgun (WGS) entry which is preliminary data.</text>
</comment>
<name>A0A9X1W177_9GAMM</name>
<sequence>MSAVPASFGDIRPQAQATFARRILPSIACLLAVALLAAAAAVIHIAWTIDRDALVRERFLAERAFETHQEGMNRHIADNAFWGDAYANLSSRTNLDWAYDQQNLGPSLFEDFGYEAVFVIDAQGRTTYSVIRGELAQIDADEWLGNGLRALLADARTAVEDEETAAGLLTAEGHPAMAAAAVMTTGGSDIKPGPGPAATLLFVDLLDPARLRELGAAYAIDGLRVATGQGDDPDARLALARLDASPVTMTWSVSQPGEYLLWITMPVLGAVTLGLGLLAWLLLRQALRNLRVMDTSYKRLMASRSALAASEERFRDVAEAASDWIWETDHQARLTYLSSRFEEITGHKPDTWIGRPLLDLLISDKAALQDWLGSSRRAPLRCSYRAAIGCERHCRLSARAIRRDGALLGYRGTASDITEETKAQARVQYLSQHDALTGLPNRNRLREYLETRLATVTSVSKLAVLYIDLDRFKPVNDTLGHGAGDEILVGVSSRLKQCVRADDLVARLGGDEFVMVLGRLQGGDDIEGLCARVVTSLSEPFHYEEHLIHIGASIGIALAPTDAVQASDLLRCADIALYQAKANGRGTWCFYGSEMDKRLHERRRQEDDLRLALAEQQFEVYYQPRYFSEGMRVNGAEALIRWHHPTRGLLLPEQFVPLAEETGLIVPLGEWVLRQACLEAANWHAATVVSVNLSPLQLRNAELFEVIRSALLDSGLPAARLELEITESALLEENQSTLDVLNRLKTLGLRLAMDDFGTGYSSLSNLRLYPFDVIKIDGSFVAGMPHSVEDHSIVKALIDLGRGLRIRVTAEGVETSEQMDLLLADGCREMQGFHMSRPLRVEELHQLFERSRLQETAPSDANLT</sequence>
<reference evidence="5" key="1">
    <citation type="submission" date="2022-03" db="EMBL/GenBank/DDBJ databases">
        <title>Pseudomonas marianensis sp. nov., a marine bacterium isolated from deep-sea sediments of the Mariana Trench.</title>
        <authorList>
            <person name="Wei Y."/>
        </authorList>
    </citation>
    <scope>NUCLEOTIDE SEQUENCE</scope>
    <source>
        <strain evidence="5">PS1</strain>
    </source>
</reference>
<dbReference type="PANTHER" id="PTHR44757:SF10">
    <property type="entry name" value="MEMBRANE PROTEIN"/>
    <property type="match status" value="1"/>
</dbReference>
<dbReference type="InterPro" id="IPR000014">
    <property type="entry name" value="PAS"/>
</dbReference>
<dbReference type="Proteomes" id="UP001139682">
    <property type="component" value="Unassembled WGS sequence"/>
</dbReference>
<organism evidence="5 6">
    <name type="scientific">Stutzerimonas marianensis</name>
    <dbReference type="NCBI Taxonomy" id="2929513"/>
    <lineage>
        <taxon>Bacteria</taxon>
        <taxon>Pseudomonadati</taxon>
        <taxon>Pseudomonadota</taxon>
        <taxon>Gammaproteobacteria</taxon>
        <taxon>Pseudomonadales</taxon>
        <taxon>Pseudomonadaceae</taxon>
        <taxon>Stutzerimonas</taxon>
    </lineage>
</organism>
<dbReference type="PROSITE" id="PS50883">
    <property type="entry name" value="EAL"/>
    <property type="match status" value="1"/>
</dbReference>